<sequence length="297" mass="34848">MKQKEPLDLSLRLFEEMQMPQHGQTHFINSDFGFIKNLNRTKTFLTDGQLYRIIGARIILVRQGSAHVSLNLLEHQLQSNHLFLVPPDSIAQLIKVSPDFEAQMIAFNGDFLLRTDGENFSELFFQQYPQSLLLLTAEERILIQDFFTLIWNIVRNKEFHKEVVQHLLEGLLHHIEHIARPQNQSGSNCMTRREEIFRRFISLANAHSRTERNVAFYADKLCLTPRYLNTVIRQTSGQTVMEWINRSVTLKAKVLLKHSNYVIYQVSDELNFPNPSFFCKFFKRMTGMTPLEYRKSK</sequence>
<dbReference type="Pfam" id="PF12833">
    <property type="entry name" value="HTH_18"/>
    <property type="match status" value="1"/>
</dbReference>
<dbReference type="AlphaFoldDB" id="A0A5D3E7I7"/>
<keyword evidence="3" id="KW-0804">Transcription</keyword>
<dbReference type="PROSITE" id="PS01124">
    <property type="entry name" value="HTH_ARAC_FAMILY_2"/>
    <property type="match status" value="1"/>
</dbReference>
<evidence type="ECO:0000256" key="3">
    <source>
        <dbReference type="ARBA" id="ARBA00023163"/>
    </source>
</evidence>
<dbReference type="PANTHER" id="PTHR43280:SF32">
    <property type="entry name" value="TRANSCRIPTIONAL REGULATORY PROTEIN"/>
    <property type="match status" value="1"/>
</dbReference>
<dbReference type="Pfam" id="PF02311">
    <property type="entry name" value="AraC_binding"/>
    <property type="match status" value="1"/>
</dbReference>
<proteinExistence type="predicted"/>
<gene>
    <name evidence="5" type="ORF">FNJ60_13755</name>
</gene>
<dbReference type="PANTHER" id="PTHR43280">
    <property type="entry name" value="ARAC-FAMILY TRANSCRIPTIONAL REGULATOR"/>
    <property type="match status" value="1"/>
</dbReference>
<protein>
    <submittedName>
        <fullName evidence="5">Helix-turn-helix domain-containing protein</fullName>
    </submittedName>
</protein>
<accession>A0A5D3E7I7</accession>
<evidence type="ECO:0000313" key="6">
    <source>
        <dbReference type="Proteomes" id="UP000324383"/>
    </source>
</evidence>
<evidence type="ECO:0000256" key="1">
    <source>
        <dbReference type="ARBA" id="ARBA00023015"/>
    </source>
</evidence>
<keyword evidence="6" id="KW-1185">Reference proteome</keyword>
<evidence type="ECO:0000256" key="2">
    <source>
        <dbReference type="ARBA" id="ARBA00023125"/>
    </source>
</evidence>
<dbReference type="Gene3D" id="1.10.10.60">
    <property type="entry name" value="Homeodomain-like"/>
    <property type="match status" value="1"/>
</dbReference>
<dbReference type="InterPro" id="IPR003313">
    <property type="entry name" value="AraC-bd"/>
</dbReference>
<dbReference type="InterPro" id="IPR009057">
    <property type="entry name" value="Homeodomain-like_sf"/>
</dbReference>
<name>A0A5D3E7I7_9BACE</name>
<dbReference type="SUPFAM" id="SSF46689">
    <property type="entry name" value="Homeodomain-like"/>
    <property type="match status" value="1"/>
</dbReference>
<dbReference type="GO" id="GO:0003700">
    <property type="term" value="F:DNA-binding transcription factor activity"/>
    <property type="evidence" value="ECO:0007669"/>
    <property type="project" value="InterPro"/>
</dbReference>
<reference evidence="5 6" key="1">
    <citation type="submission" date="2019-07" db="EMBL/GenBank/DDBJ databases">
        <title>Draft Genome Sequences of Bacteroides pyogenes Strains Isolated from the Uterus Holstein Dairy Cows with Metritis.</title>
        <authorList>
            <person name="Cunha F."/>
            <person name="Galvao K.N."/>
            <person name="Jeon S.J."/>
            <person name="Jeong K.C."/>
        </authorList>
    </citation>
    <scope>NUCLEOTIDE SEQUENCE [LARGE SCALE GENOMIC DNA]</scope>
    <source>
        <strain evidence="5 6">KG-31</strain>
    </source>
</reference>
<dbReference type="Proteomes" id="UP000324383">
    <property type="component" value="Unassembled WGS sequence"/>
</dbReference>
<keyword evidence="2" id="KW-0238">DNA-binding</keyword>
<evidence type="ECO:0000313" key="5">
    <source>
        <dbReference type="EMBL" id="TYK32067.1"/>
    </source>
</evidence>
<dbReference type="SMART" id="SM00342">
    <property type="entry name" value="HTH_ARAC"/>
    <property type="match status" value="1"/>
</dbReference>
<dbReference type="RefSeq" id="WP_148730918.1">
    <property type="nucleotide sequence ID" value="NZ_JAXFHT010000069.1"/>
</dbReference>
<feature type="domain" description="HTH araC/xylS-type" evidence="4">
    <location>
        <begin position="198"/>
        <end position="296"/>
    </location>
</feature>
<comment type="caution">
    <text evidence="5">The sequence shown here is derived from an EMBL/GenBank/DDBJ whole genome shotgun (WGS) entry which is preliminary data.</text>
</comment>
<evidence type="ECO:0000259" key="4">
    <source>
        <dbReference type="PROSITE" id="PS01124"/>
    </source>
</evidence>
<organism evidence="5 6">
    <name type="scientific">Bacteroides pyogenes</name>
    <dbReference type="NCBI Taxonomy" id="310300"/>
    <lineage>
        <taxon>Bacteria</taxon>
        <taxon>Pseudomonadati</taxon>
        <taxon>Bacteroidota</taxon>
        <taxon>Bacteroidia</taxon>
        <taxon>Bacteroidales</taxon>
        <taxon>Bacteroidaceae</taxon>
        <taxon>Bacteroides</taxon>
    </lineage>
</organism>
<dbReference type="EMBL" id="VKLW01000041">
    <property type="protein sequence ID" value="TYK32067.1"/>
    <property type="molecule type" value="Genomic_DNA"/>
</dbReference>
<keyword evidence="1" id="KW-0805">Transcription regulation</keyword>
<dbReference type="GO" id="GO:0043565">
    <property type="term" value="F:sequence-specific DNA binding"/>
    <property type="evidence" value="ECO:0007669"/>
    <property type="project" value="InterPro"/>
</dbReference>
<dbReference type="InterPro" id="IPR018060">
    <property type="entry name" value="HTH_AraC"/>
</dbReference>